<keyword evidence="7" id="KW-1185">Reference proteome</keyword>
<dbReference type="PROSITE" id="PS50850">
    <property type="entry name" value="MFS"/>
    <property type="match status" value="1"/>
</dbReference>
<feature type="transmembrane region" description="Helical" evidence="4">
    <location>
        <begin position="265"/>
        <end position="282"/>
    </location>
</feature>
<dbReference type="InterPro" id="IPR036259">
    <property type="entry name" value="MFS_trans_sf"/>
</dbReference>
<name>A0ABT8T923_9BACT</name>
<feature type="transmembrane region" description="Helical" evidence="4">
    <location>
        <begin position="204"/>
        <end position="231"/>
    </location>
</feature>
<evidence type="ECO:0000256" key="2">
    <source>
        <dbReference type="ARBA" id="ARBA00022989"/>
    </source>
</evidence>
<evidence type="ECO:0000313" key="7">
    <source>
        <dbReference type="Proteomes" id="UP001171111"/>
    </source>
</evidence>
<dbReference type="Pfam" id="PF07690">
    <property type="entry name" value="MFS_1"/>
    <property type="match status" value="1"/>
</dbReference>
<feature type="transmembrane region" description="Helical" evidence="4">
    <location>
        <begin position="288"/>
        <end position="310"/>
    </location>
</feature>
<feature type="transmembrane region" description="Helical" evidence="4">
    <location>
        <begin position="351"/>
        <end position="375"/>
    </location>
</feature>
<keyword evidence="1 4" id="KW-0812">Transmembrane</keyword>
<accession>A0ABT8T923</accession>
<feature type="transmembrane region" description="Helical" evidence="4">
    <location>
        <begin position="163"/>
        <end position="183"/>
    </location>
</feature>
<dbReference type="Proteomes" id="UP001171111">
    <property type="component" value="Unassembled WGS sequence"/>
</dbReference>
<feature type="transmembrane region" description="Helical" evidence="4">
    <location>
        <begin position="76"/>
        <end position="93"/>
    </location>
</feature>
<feature type="transmembrane region" description="Helical" evidence="4">
    <location>
        <begin position="46"/>
        <end position="64"/>
    </location>
</feature>
<keyword evidence="2 4" id="KW-1133">Transmembrane helix</keyword>
<comment type="caution">
    <text evidence="6">The sequence shown here is derived from an EMBL/GenBank/DDBJ whole genome shotgun (WGS) entry which is preliminary data.</text>
</comment>
<dbReference type="InterPro" id="IPR020846">
    <property type="entry name" value="MFS_dom"/>
</dbReference>
<dbReference type="PANTHER" id="PTHR23521">
    <property type="entry name" value="TRANSPORTER MFS SUPERFAMILY"/>
    <property type="match status" value="1"/>
</dbReference>
<dbReference type="EMBL" id="JAULJQ010000007">
    <property type="protein sequence ID" value="MDO2409735.1"/>
    <property type="molecule type" value="Genomic_DNA"/>
</dbReference>
<gene>
    <name evidence="6" type="ORF">Q2362_06445</name>
</gene>
<evidence type="ECO:0000313" key="6">
    <source>
        <dbReference type="EMBL" id="MDO2409735.1"/>
    </source>
</evidence>
<dbReference type="Gene3D" id="1.20.1250.20">
    <property type="entry name" value="MFS general substrate transporter like domains"/>
    <property type="match status" value="2"/>
</dbReference>
<sequence>MNRIGIIYFALLPLCVASAFIFIADGLLVSSAGVLLDGFAASKEQIGLVNACFFAGAVACTIFSHRLISACGYERAFSVFCAIFALSALLGALSNNLLFWGILRFFMGLAYYSIVMIIEVWLNASVSNSIRSRVLGIYETLFYASFGVGALFIAFSLSVEATLILSAVFIILALLPLNLKALKTPLVPPRAKISLPNIFSAPKLALISDFIGGLCMNGFFSMASVFALLYGLGDGSVAVFIAISMVGGVCGHLLCGVVSDKFGRVNALLLASFLSLISAFLLGIPKIIFIAVFFLGAGIFVLYALSLAIANDAITDKREYILASRAMLFSYLLGSLFAAPILGFLMSAFGAWGFIGFYVFLSGLLLVITFFGRFVGKRAFKNTKKSREF</sequence>
<keyword evidence="3 4" id="KW-0472">Membrane</keyword>
<feature type="transmembrane region" description="Helical" evidence="4">
    <location>
        <begin position="134"/>
        <end position="157"/>
    </location>
</feature>
<dbReference type="RefSeq" id="WP_302244530.1">
    <property type="nucleotide sequence ID" value="NZ_JAULJQ010000007.1"/>
</dbReference>
<evidence type="ECO:0000259" key="5">
    <source>
        <dbReference type="PROSITE" id="PS50850"/>
    </source>
</evidence>
<feature type="transmembrane region" description="Helical" evidence="4">
    <location>
        <begin position="7"/>
        <end position="34"/>
    </location>
</feature>
<protein>
    <submittedName>
        <fullName evidence="6">MFS transporter</fullName>
    </submittedName>
</protein>
<dbReference type="PANTHER" id="PTHR23521:SF2">
    <property type="entry name" value="TRANSPORTER MFS SUPERFAMILY"/>
    <property type="match status" value="1"/>
</dbReference>
<evidence type="ECO:0000256" key="1">
    <source>
        <dbReference type="ARBA" id="ARBA00022692"/>
    </source>
</evidence>
<evidence type="ECO:0000256" key="3">
    <source>
        <dbReference type="ARBA" id="ARBA00023136"/>
    </source>
</evidence>
<organism evidence="6 7">
    <name type="scientific">Campylobacter magnus</name>
    <dbReference type="NCBI Taxonomy" id="3026462"/>
    <lineage>
        <taxon>Bacteria</taxon>
        <taxon>Pseudomonadati</taxon>
        <taxon>Campylobacterota</taxon>
        <taxon>Epsilonproteobacteria</taxon>
        <taxon>Campylobacterales</taxon>
        <taxon>Campylobacteraceae</taxon>
        <taxon>Campylobacter</taxon>
    </lineage>
</organism>
<feature type="transmembrane region" description="Helical" evidence="4">
    <location>
        <begin position="99"/>
        <end position="122"/>
    </location>
</feature>
<reference evidence="6 7" key="1">
    <citation type="submission" date="2023-06" db="EMBL/GenBank/DDBJ databases">
        <title>Campylobacter magnum sp. nov., isolated from cecal contents of domestic pigs (Sus scrofa domesticus).</title>
        <authorList>
            <person name="Papic B."/>
            <person name="Gruntar I."/>
        </authorList>
    </citation>
    <scope>NUCLEOTIDE SEQUENCE [LARGE SCALE GENOMIC DNA]</scope>
    <source>
        <strain evidence="7">34484-21</strain>
    </source>
</reference>
<feature type="transmembrane region" description="Helical" evidence="4">
    <location>
        <begin position="322"/>
        <end position="345"/>
    </location>
</feature>
<feature type="domain" description="Major facilitator superfamily (MFS) profile" evidence="5">
    <location>
        <begin position="10"/>
        <end position="380"/>
    </location>
</feature>
<feature type="transmembrane region" description="Helical" evidence="4">
    <location>
        <begin position="237"/>
        <end position="258"/>
    </location>
</feature>
<dbReference type="SUPFAM" id="SSF103473">
    <property type="entry name" value="MFS general substrate transporter"/>
    <property type="match status" value="1"/>
</dbReference>
<evidence type="ECO:0000256" key="4">
    <source>
        <dbReference type="SAM" id="Phobius"/>
    </source>
</evidence>
<proteinExistence type="predicted"/>
<dbReference type="InterPro" id="IPR011701">
    <property type="entry name" value="MFS"/>
</dbReference>